<dbReference type="SUPFAM" id="SSF52540">
    <property type="entry name" value="P-loop containing nucleoside triphosphate hydrolases"/>
    <property type="match status" value="1"/>
</dbReference>
<evidence type="ECO:0000256" key="7">
    <source>
        <dbReference type="ARBA" id="ARBA00022840"/>
    </source>
</evidence>
<evidence type="ECO:0000259" key="9">
    <source>
        <dbReference type="PROSITE" id="PS50893"/>
    </source>
</evidence>
<dbReference type="PROSITE" id="PS50893">
    <property type="entry name" value="ABC_TRANSPORTER_2"/>
    <property type="match status" value="1"/>
</dbReference>
<dbReference type="Gene3D" id="3.40.50.300">
    <property type="entry name" value="P-loop containing nucleotide triphosphate hydrolases"/>
    <property type="match status" value="1"/>
</dbReference>
<dbReference type="PANTHER" id="PTHR43776">
    <property type="entry name" value="TRANSPORT ATP-BINDING PROTEIN"/>
    <property type="match status" value="1"/>
</dbReference>
<keyword evidence="6" id="KW-0547">Nucleotide-binding</keyword>
<dbReference type="GO" id="GO:0005524">
    <property type="term" value="F:ATP binding"/>
    <property type="evidence" value="ECO:0007669"/>
    <property type="project" value="UniProtKB-KW"/>
</dbReference>
<sequence length="264" mass="30028">MALLDIQNLSKRFIERSSLFHKYDFYAVKDASFTLNRRETLAIIGENGSGKSTLAKMIIGQVEPTSGQILFRNKPLAFGDYAFRAQHIRMVFQDPNDAFDPNHNIGQILDAPLRMATQLSEEARNERIFQTLKLVGLYKDHVLTPISLASNSQKQRVALARALILEPEILIIDDTSSTLDFSVKTQMINLMLELQQRLALSFIYIGQHLGLIKHISDKLLVMHEGEILEYGTTKEVLLHPQHAITERLIESHFGKKLTMEAWAE</sequence>
<evidence type="ECO:0000256" key="4">
    <source>
        <dbReference type="ARBA" id="ARBA00022475"/>
    </source>
</evidence>
<keyword evidence="3" id="KW-0813">Transport</keyword>
<evidence type="ECO:0000256" key="6">
    <source>
        <dbReference type="ARBA" id="ARBA00022741"/>
    </source>
</evidence>
<dbReference type="GO" id="GO:0005886">
    <property type="term" value="C:plasma membrane"/>
    <property type="evidence" value="ECO:0007669"/>
    <property type="project" value="UniProtKB-SubCell"/>
</dbReference>
<comment type="caution">
    <text evidence="10">The sequence shown here is derived from an EMBL/GenBank/DDBJ whole genome shotgun (WGS) entry which is preliminary data.</text>
</comment>
<evidence type="ECO:0000256" key="8">
    <source>
        <dbReference type="ARBA" id="ARBA00023136"/>
    </source>
</evidence>
<gene>
    <name evidence="10" type="ORF">DPV92_05570</name>
</gene>
<dbReference type="PANTHER" id="PTHR43776:SF4">
    <property type="entry name" value="PUTRESCINE EXPORT SYSTEM ATP-BINDING PROTEIN SAPF"/>
    <property type="match status" value="1"/>
</dbReference>
<dbReference type="InterPro" id="IPR027417">
    <property type="entry name" value="P-loop_NTPase"/>
</dbReference>
<dbReference type="Proteomes" id="UP000253945">
    <property type="component" value="Unassembled WGS sequence"/>
</dbReference>
<evidence type="ECO:0000256" key="2">
    <source>
        <dbReference type="ARBA" id="ARBA00005417"/>
    </source>
</evidence>
<dbReference type="Pfam" id="PF00005">
    <property type="entry name" value="ABC_tran"/>
    <property type="match status" value="1"/>
</dbReference>
<evidence type="ECO:0000313" key="11">
    <source>
        <dbReference type="Proteomes" id="UP000253945"/>
    </source>
</evidence>
<dbReference type="EMBL" id="QEQF01000004">
    <property type="protein sequence ID" value="RDF10465.1"/>
    <property type="molecule type" value="Genomic_DNA"/>
</dbReference>
<proteinExistence type="inferred from homology"/>
<comment type="subcellular location">
    <subcellularLocation>
        <location evidence="1">Cell inner membrane</location>
        <topology evidence="1">Peripheral membrane protein</topology>
    </subcellularLocation>
</comment>
<feature type="domain" description="ABC transporter" evidence="9">
    <location>
        <begin position="4"/>
        <end position="249"/>
    </location>
</feature>
<dbReference type="InterPro" id="IPR003593">
    <property type="entry name" value="AAA+_ATPase"/>
</dbReference>
<keyword evidence="5" id="KW-0997">Cell inner membrane</keyword>
<dbReference type="CDD" id="cd03257">
    <property type="entry name" value="ABC_NikE_OppD_transporters"/>
    <property type="match status" value="1"/>
</dbReference>
<dbReference type="AlphaFoldDB" id="A0A369ZQB6"/>
<dbReference type="InterPro" id="IPR003439">
    <property type="entry name" value="ABC_transporter-like_ATP-bd"/>
</dbReference>
<dbReference type="STRING" id="736.B0184_00105"/>
<keyword evidence="4" id="KW-1003">Cell membrane</keyword>
<evidence type="ECO:0000256" key="5">
    <source>
        <dbReference type="ARBA" id="ARBA00022519"/>
    </source>
</evidence>
<evidence type="ECO:0000256" key="1">
    <source>
        <dbReference type="ARBA" id="ARBA00004417"/>
    </source>
</evidence>
<comment type="similarity">
    <text evidence="2">Belongs to the ABC transporter superfamily.</text>
</comment>
<organism evidence="10 11">
    <name type="scientific">Haemophilus paraphrohaemolyticus</name>
    <dbReference type="NCBI Taxonomy" id="736"/>
    <lineage>
        <taxon>Bacteria</taxon>
        <taxon>Pseudomonadati</taxon>
        <taxon>Pseudomonadota</taxon>
        <taxon>Gammaproteobacteria</taxon>
        <taxon>Pasteurellales</taxon>
        <taxon>Pasteurellaceae</taxon>
        <taxon>Haemophilus</taxon>
    </lineage>
</organism>
<dbReference type="SMART" id="SM00382">
    <property type="entry name" value="AAA"/>
    <property type="match status" value="1"/>
</dbReference>
<dbReference type="InterPro" id="IPR050319">
    <property type="entry name" value="ABC_transp_ATP-bind"/>
</dbReference>
<accession>A0A369ZQB6</accession>
<dbReference type="RefSeq" id="WP_111354033.1">
    <property type="nucleotide sequence ID" value="NZ_QEQF01000004.1"/>
</dbReference>
<dbReference type="GO" id="GO:0055085">
    <property type="term" value="P:transmembrane transport"/>
    <property type="evidence" value="ECO:0007669"/>
    <property type="project" value="UniProtKB-ARBA"/>
</dbReference>
<name>A0A369ZQB6_9PAST</name>
<dbReference type="GO" id="GO:0016887">
    <property type="term" value="F:ATP hydrolysis activity"/>
    <property type="evidence" value="ECO:0007669"/>
    <property type="project" value="InterPro"/>
</dbReference>
<keyword evidence="7 10" id="KW-0067">ATP-binding</keyword>
<reference evidence="10 11" key="1">
    <citation type="submission" date="2018-05" db="EMBL/GenBank/DDBJ databases">
        <title>Draft Genome Sequences for a Diverse set of 7 Haemophilus Species.</title>
        <authorList>
            <person name="Nichols M."/>
            <person name="Topaz N."/>
            <person name="Wang X."/>
            <person name="Wang X."/>
            <person name="Boxrud D."/>
        </authorList>
    </citation>
    <scope>NUCLEOTIDE SEQUENCE [LARGE SCALE GENOMIC DNA]</scope>
    <source>
        <strain evidence="10 11">C2014016342</strain>
    </source>
</reference>
<keyword evidence="11" id="KW-1185">Reference proteome</keyword>
<keyword evidence="8" id="KW-0472">Membrane</keyword>
<evidence type="ECO:0000256" key="3">
    <source>
        <dbReference type="ARBA" id="ARBA00022448"/>
    </source>
</evidence>
<protein>
    <submittedName>
        <fullName evidence="10">ATP-binding cassette domain-containing protein</fullName>
    </submittedName>
</protein>
<evidence type="ECO:0000313" key="10">
    <source>
        <dbReference type="EMBL" id="RDF10465.1"/>
    </source>
</evidence>